<feature type="chain" id="PRO_5047515667" description="Glutathione hydrolase proenzyme" evidence="11">
    <location>
        <begin position="19"/>
        <end position="605"/>
    </location>
</feature>
<dbReference type="Gene3D" id="1.10.246.130">
    <property type="match status" value="1"/>
</dbReference>
<keyword evidence="6 9" id="KW-0865">Zymogen</keyword>
<gene>
    <name evidence="12" type="primary">ggt</name>
    <name evidence="12" type="ORF">GCM10010201_25660</name>
</gene>
<comment type="similarity">
    <text evidence="3 9">Belongs to the gamma-glutamyltransferase family.</text>
</comment>
<feature type="region of interest" description="Disordered" evidence="10">
    <location>
        <begin position="386"/>
        <end position="422"/>
    </location>
</feature>
<feature type="signal peptide" evidence="11">
    <location>
        <begin position="1"/>
        <end position="18"/>
    </location>
</feature>
<feature type="region of interest" description="Disordered" evidence="10">
    <location>
        <begin position="18"/>
        <end position="49"/>
    </location>
</feature>
<comment type="subunit">
    <text evidence="9">This enzyme consists of two polypeptide chains, which are synthesized in precursor form from a single polypeptide.</text>
</comment>
<evidence type="ECO:0000256" key="3">
    <source>
        <dbReference type="ARBA" id="ARBA00009381"/>
    </source>
</evidence>
<keyword evidence="11" id="KW-0732">Signal</keyword>
<evidence type="ECO:0000256" key="10">
    <source>
        <dbReference type="SAM" id="MobiDB-lite"/>
    </source>
</evidence>
<dbReference type="EC" id="3.4.19.13" evidence="9"/>
<accession>A0ABP6AWV1</accession>
<proteinExistence type="inferred from homology"/>
<comment type="PTM">
    <text evidence="9">Cleaved by autocatalysis into a large and a small subunit.</text>
</comment>
<comment type="catalytic activity">
    <reaction evidence="1 9">
        <text>an S-substituted glutathione + H2O = an S-substituted L-cysteinylglycine + L-glutamate</text>
        <dbReference type="Rhea" id="RHEA:59468"/>
        <dbReference type="ChEBI" id="CHEBI:15377"/>
        <dbReference type="ChEBI" id="CHEBI:29985"/>
        <dbReference type="ChEBI" id="CHEBI:90779"/>
        <dbReference type="ChEBI" id="CHEBI:143103"/>
        <dbReference type="EC" id="3.4.19.13"/>
    </reaction>
</comment>
<feature type="compositionally biased region" description="Polar residues" evidence="10">
    <location>
        <begin position="412"/>
        <end position="421"/>
    </location>
</feature>
<feature type="compositionally biased region" description="Low complexity" evidence="10">
    <location>
        <begin position="18"/>
        <end position="36"/>
    </location>
</feature>
<keyword evidence="13" id="KW-1185">Reference proteome</keyword>
<keyword evidence="7 9" id="KW-0012">Acyltransferase</keyword>
<dbReference type="InterPro" id="IPR043137">
    <property type="entry name" value="GGT_ssub_C"/>
</dbReference>
<reference evidence="13" key="1">
    <citation type="journal article" date="2019" name="Int. J. Syst. Evol. Microbiol.">
        <title>The Global Catalogue of Microorganisms (GCM) 10K type strain sequencing project: providing services to taxonomists for standard genome sequencing and annotation.</title>
        <authorList>
            <consortium name="The Broad Institute Genomics Platform"/>
            <consortium name="The Broad Institute Genome Sequencing Center for Infectious Disease"/>
            <person name="Wu L."/>
            <person name="Ma J."/>
        </authorList>
    </citation>
    <scope>NUCLEOTIDE SEQUENCE [LARGE SCALE GENOMIC DNA]</scope>
    <source>
        <strain evidence="13">JCM 3367</strain>
    </source>
</reference>
<comment type="catalytic activity">
    <reaction evidence="8 9">
        <text>an N-terminal (5-L-glutamyl)-[peptide] + an alpha-amino acid = 5-L-glutamyl amino acid + an N-terminal L-alpha-aminoacyl-[peptide]</text>
        <dbReference type="Rhea" id="RHEA:23904"/>
        <dbReference type="Rhea" id="RHEA-COMP:9780"/>
        <dbReference type="Rhea" id="RHEA-COMP:9795"/>
        <dbReference type="ChEBI" id="CHEBI:77644"/>
        <dbReference type="ChEBI" id="CHEBI:78597"/>
        <dbReference type="ChEBI" id="CHEBI:78599"/>
        <dbReference type="ChEBI" id="CHEBI:78608"/>
        <dbReference type="EC" id="2.3.2.2"/>
    </reaction>
</comment>
<dbReference type="Gene3D" id="3.60.20.40">
    <property type="match status" value="1"/>
</dbReference>
<dbReference type="Pfam" id="PF01019">
    <property type="entry name" value="G_glu_transpept"/>
    <property type="match status" value="1"/>
</dbReference>
<comment type="caution">
    <text evidence="12">The sequence shown here is derived from an EMBL/GenBank/DDBJ whole genome shotgun (WGS) entry which is preliminary data.</text>
</comment>
<dbReference type="InterPro" id="IPR000101">
    <property type="entry name" value="GGT_peptidase"/>
</dbReference>
<feature type="region of interest" description="Disordered" evidence="10">
    <location>
        <begin position="463"/>
        <end position="485"/>
    </location>
</feature>
<evidence type="ECO:0000256" key="4">
    <source>
        <dbReference type="ARBA" id="ARBA00022679"/>
    </source>
</evidence>
<evidence type="ECO:0000256" key="6">
    <source>
        <dbReference type="ARBA" id="ARBA00023145"/>
    </source>
</evidence>
<dbReference type="EC" id="2.3.2.2" evidence="9"/>
<keyword evidence="9" id="KW-0317">Glutathione biosynthesis</keyword>
<name>A0ABP6AWV1_9ACTN</name>
<evidence type="ECO:0000256" key="9">
    <source>
        <dbReference type="RuleBase" id="RU368036"/>
    </source>
</evidence>
<dbReference type="InterPro" id="IPR029055">
    <property type="entry name" value="Ntn_hydrolases_N"/>
</dbReference>
<keyword evidence="4 9" id="KW-0808">Transferase</keyword>
<sequence length="605" mass="62491">MASALVVALIATAAPASAAPTPAAPSTVAPAAGAAAEPDRQPTAVGYGGAVSTVDPTATAVGLEVLRRGGNAVDAAVASAATLGVTEPFSAGIGGGGFFLYYDARRRAVHSIDGRESAPAATTATHFIDPATGAPYDFAEARVSGLSVGVPGTLATWRDAARRWGTRPLSSLLRPAIGVADGGFVVDAMFRAHVAENLTEFGQFSSTRDLYLPGGAPPEVGSVHRNPDLAATYRQIARRGVGEFYRGPIGGDVVAAVNRPPLAAERPHWPHLIRPGAITAADLAGYRVRRPAPTRSDYRGLDVYGMAPPSSGGVAVGEALNILERGKLRGLPRAQALHRYLEAGALAFADRNRHIGDGASRRTVRRLVSDRYAADRACLIDPARALPKPVGPGDPNARPGGCASARPAGSPTEGQSTTHLTTADRWGNVVAYTLTIEQTGGSGIVVPGRGFLLNNELTDFNFTGTQGDAADPNLPGPRKRPRSSMAPTIVADRGRPILALGTPGGSTIITTVLQVLVSRLDLGMDLPAALAAPRVTQRNTAVAPAEAEFLATPEATALTALGHRFELRPEIGAVAAVELWRDGRMLAAAEPARRGGGAAAVVRPR</sequence>
<dbReference type="SUPFAM" id="SSF56235">
    <property type="entry name" value="N-terminal nucleophile aminohydrolases (Ntn hydrolases)"/>
    <property type="match status" value="1"/>
</dbReference>
<protein>
    <recommendedName>
        <fullName evidence="9">Glutathione hydrolase proenzyme</fullName>
        <ecNumber evidence="9">2.3.2.2</ecNumber>
        <ecNumber evidence="9">3.4.19.13</ecNumber>
    </recommendedName>
    <component>
        <recommendedName>
            <fullName evidence="9">Glutathione hydrolase large chain</fullName>
        </recommendedName>
    </component>
    <component>
        <recommendedName>
            <fullName evidence="9">Glutathione hydrolase small chain</fullName>
        </recommendedName>
    </component>
</protein>
<comment type="catalytic activity">
    <reaction evidence="2 9">
        <text>glutathione + H2O = L-cysteinylglycine + L-glutamate</text>
        <dbReference type="Rhea" id="RHEA:28807"/>
        <dbReference type="ChEBI" id="CHEBI:15377"/>
        <dbReference type="ChEBI" id="CHEBI:29985"/>
        <dbReference type="ChEBI" id="CHEBI:57925"/>
        <dbReference type="ChEBI" id="CHEBI:61694"/>
        <dbReference type="EC" id="3.4.19.13"/>
    </reaction>
</comment>
<organism evidence="12 13">
    <name type="scientific">Pilimelia columellifera subsp. columellifera</name>
    <dbReference type="NCBI Taxonomy" id="706583"/>
    <lineage>
        <taxon>Bacteria</taxon>
        <taxon>Bacillati</taxon>
        <taxon>Actinomycetota</taxon>
        <taxon>Actinomycetes</taxon>
        <taxon>Micromonosporales</taxon>
        <taxon>Micromonosporaceae</taxon>
        <taxon>Pilimelia</taxon>
    </lineage>
</organism>
<dbReference type="PANTHER" id="PTHR43199:SF1">
    <property type="entry name" value="GLUTATHIONE HYDROLASE PROENZYME"/>
    <property type="match status" value="1"/>
</dbReference>
<dbReference type="RefSeq" id="WP_344172723.1">
    <property type="nucleotide sequence ID" value="NZ_BAAARY010000011.1"/>
</dbReference>
<comment type="pathway">
    <text evidence="9">Sulfur metabolism; glutathione metabolism.</text>
</comment>
<dbReference type="NCBIfam" id="TIGR00066">
    <property type="entry name" value="g_glut_trans"/>
    <property type="match status" value="1"/>
</dbReference>
<evidence type="ECO:0000313" key="13">
    <source>
        <dbReference type="Proteomes" id="UP001499978"/>
    </source>
</evidence>
<dbReference type="InterPro" id="IPR051792">
    <property type="entry name" value="GGT_bact"/>
</dbReference>
<evidence type="ECO:0000256" key="5">
    <source>
        <dbReference type="ARBA" id="ARBA00022801"/>
    </source>
</evidence>
<evidence type="ECO:0000256" key="7">
    <source>
        <dbReference type="ARBA" id="ARBA00023315"/>
    </source>
</evidence>
<dbReference type="Proteomes" id="UP001499978">
    <property type="component" value="Unassembled WGS sequence"/>
</dbReference>
<evidence type="ECO:0000256" key="2">
    <source>
        <dbReference type="ARBA" id="ARBA00001089"/>
    </source>
</evidence>
<dbReference type="EMBL" id="BAAARY010000011">
    <property type="protein sequence ID" value="GAA2525824.1"/>
    <property type="molecule type" value="Genomic_DNA"/>
</dbReference>
<dbReference type="PRINTS" id="PR01210">
    <property type="entry name" value="GGTRANSPTASE"/>
</dbReference>
<evidence type="ECO:0000313" key="12">
    <source>
        <dbReference type="EMBL" id="GAA2525824.1"/>
    </source>
</evidence>
<dbReference type="PANTHER" id="PTHR43199">
    <property type="entry name" value="GLUTATHIONE HYDROLASE"/>
    <property type="match status" value="1"/>
</dbReference>
<evidence type="ECO:0000256" key="11">
    <source>
        <dbReference type="SAM" id="SignalP"/>
    </source>
</evidence>
<keyword evidence="5 9" id="KW-0378">Hydrolase</keyword>
<evidence type="ECO:0000256" key="8">
    <source>
        <dbReference type="ARBA" id="ARBA00047417"/>
    </source>
</evidence>
<evidence type="ECO:0000256" key="1">
    <source>
        <dbReference type="ARBA" id="ARBA00001049"/>
    </source>
</evidence>
<dbReference type="InterPro" id="IPR043138">
    <property type="entry name" value="GGT_lsub"/>
</dbReference>